<dbReference type="Gene3D" id="3.40.50.11540">
    <property type="entry name" value="NADH-ubiquinone oxidoreductase 51kDa subunit"/>
    <property type="match status" value="1"/>
</dbReference>
<dbReference type="GO" id="GO:0046872">
    <property type="term" value="F:metal ion binding"/>
    <property type="evidence" value="ECO:0007669"/>
    <property type="project" value="UniProtKB-KW"/>
</dbReference>
<keyword evidence="1" id="KW-0813">Transport</keyword>
<dbReference type="GO" id="GO:0009055">
    <property type="term" value="F:electron transfer activity"/>
    <property type="evidence" value="ECO:0007669"/>
    <property type="project" value="InterPro"/>
</dbReference>
<dbReference type="GO" id="GO:0051539">
    <property type="term" value="F:4 iron, 4 sulfur cluster binding"/>
    <property type="evidence" value="ECO:0007669"/>
    <property type="project" value="UniProtKB-KW"/>
</dbReference>
<keyword evidence="6" id="KW-0408">Iron</keyword>
<evidence type="ECO:0000259" key="9">
    <source>
        <dbReference type="Pfam" id="PF13375"/>
    </source>
</evidence>
<dbReference type="EMBL" id="BARS01030516">
    <property type="protein sequence ID" value="GAG22731.1"/>
    <property type="molecule type" value="Genomic_DNA"/>
</dbReference>
<feature type="non-terminal residue" evidence="10">
    <location>
        <position position="262"/>
    </location>
</feature>
<feature type="domain" description="NADH-ubiquinone oxidoreductase 51kDa subunit FMN-binding" evidence="8">
    <location>
        <begin position="113"/>
        <end position="256"/>
    </location>
</feature>
<reference evidence="10" key="1">
    <citation type="journal article" date="2014" name="Front. Microbiol.">
        <title>High frequency of phylogenetically diverse reductive dehalogenase-homologous genes in deep subseafloor sedimentary metagenomes.</title>
        <authorList>
            <person name="Kawai M."/>
            <person name="Futagami T."/>
            <person name="Toyoda A."/>
            <person name="Takaki Y."/>
            <person name="Nishi S."/>
            <person name="Hori S."/>
            <person name="Arai W."/>
            <person name="Tsubouchi T."/>
            <person name="Morono Y."/>
            <person name="Uchiyama I."/>
            <person name="Ito T."/>
            <person name="Fujiyama A."/>
            <person name="Inagaki F."/>
            <person name="Takami H."/>
        </authorList>
    </citation>
    <scope>NUCLEOTIDE SEQUENCE</scope>
    <source>
        <strain evidence="10">Expedition CK06-06</strain>
    </source>
</reference>
<keyword evidence="7" id="KW-0411">Iron-sulfur</keyword>
<evidence type="ECO:0000256" key="7">
    <source>
        <dbReference type="ARBA" id="ARBA00023014"/>
    </source>
</evidence>
<dbReference type="PANTHER" id="PTHR43034">
    <property type="entry name" value="ION-TRANSLOCATING OXIDOREDUCTASE COMPLEX SUBUNIT C"/>
    <property type="match status" value="1"/>
</dbReference>
<dbReference type="PANTHER" id="PTHR43034:SF2">
    <property type="entry name" value="ION-TRANSLOCATING OXIDOREDUCTASE COMPLEX SUBUNIT C"/>
    <property type="match status" value="1"/>
</dbReference>
<gene>
    <name evidence="10" type="ORF">S01H1_47595</name>
</gene>
<evidence type="ECO:0000259" key="8">
    <source>
        <dbReference type="Pfam" id="PF01512"/>
    </source>
</evidence>
<dbReference type="GO" id="GO:0016020">
    <property type="term" value="C:membrane"/>
    <property type="evidence" value="ECO:0007669"/>
    <property type="project" value="InterPro"/>
</dbReference>
<feature type="domain" description="RnfC Barrel sandwich hybrid" evidence="9">
    <location>
        <begin position="3"/>
        <end position="101"/>
    </location>
</feature>
<dbReference type="Pfam" id="PF13375">
    <property type="entry name" value="RnfC_N"/>
    <property type="match status" value="1"/>
</dbReference>
<evidence type="ECO:0000256" key="2">
    <source>
        <dbReference type="ARBA" id="ARBA00022485"/>
    </source>
</evidence>
<evidence type="ECO:0000256" key="4">
    <source>
        <dbReference type="ARBA" id="ARBA00022737"/>
    </source>
</evidence>
<evidence type="ECO:0008006" key="11">
    <source>
        <dbReference type="Google" id="ProtNLM"/>
    </source>
</evidence>
<name>X0XCQ0_9ZZZZ</name>
<organism evidence="10">
    <name type="scientific">marine sediment metagenome</name>
    <dbReference type="NCBI Taxonomy" id="412755"/>
    <lineage>
        <taxon>unclassified sequences</taxon>
        <taxon>metagenomes</taxon>
        <taxon>ecological metagenomes</taxon>
    </lineage>
</organism>
<dbReference type="InterPro" id="IPR037225">
    <property type="entry name" value="Nuo51_FMN-bd_sf"/>
</dbReference>
<keyword evidence="3" id="KW-0479">Metal-binding</keyword>
<dbReference type="AlphaFoldDB" id="X0XCQ0"/>
<evidence type="ECO:0000313" key="10">
    <source>
        <dbReference type="EMBL" id="GAG22731.1"/>
    </source>
</evidence>
<dbReference type="InterPro" id="IPR010208">
    <property type="entry name" value="Ion_transpt_RnfC/RsxC"/>
</dbReference>
<keyword evidence="2" id="KW-0004">4Fe-4S</keyword>
<sequence length="262" mass="27784">MKTFKGGIHLEYHKELTAGKPIRDAKEPKVAVIHLFQGGAPCQPLVKVGDPVKVGQKLGDSDKLISALAHSSVSGKVTAIENAPHPNGKVLKAVYIESDGKNEAVEPVMNISVREAGIVGLGGGSFPTHIKLKPPIGKNIDTVILNGAECEPYITCDHALMLEEPLSIVEGLIGILNTVGAKQGIIAVENNKLDAYRNIKGAVSQTNIKAELLETKYPQGGEKELIYALLKREVPSGGLPMDVGCIVLNVGTAHALNRSQKT</sequence>
<dbReference type="HAMAP" id="MF_00461">
    <property type="entry name" value="RsxC_RnfC"/>
    <property type="match status" value="1"/>
</dbReference>
<dbReference type="NCBIfam" id="TIGR01945">
    <property type="entry name" value="rnfC"/>
    <property type="match status" value="1"/>
</dbReference>
<evidence type="ECO:0000256" key="3">
    <source>
        <dbReference type="ARBA" id="ARBA00022723"/>
    </source>
</evidence>
<comment type="caution">
    <text evidence="10">The sequence shown here is derived from an EMBL/GenBank/DDBJ whole genome shotgun (WGS) entry which is preliminary data.</text>
</comment>
<proteinExistence type="inferred from homology"/>
<dbReference type="Pfam" id="PF01512">
    <property type="entry name" value="Complex1_51K"/>
    <property type="match status" value="1"/>
</dbReference>
<accession>X0XCQ0</accession>
<evidence type="ECO:0000256" key="6">
    <source>
        <dbReference type="ARBA" id="ARBA00023004"/>
    </source>
</evidence>
<dbReference type="SUPFAM" id="SSF142019">
    <property type="entry name" value="Nqo1 FMN-binding domain-like"/>
    <property type="match status" value="1"/>
</dbReference>
<evidence type="ECO:0000256" key="1">
    <source>
        <dbReference type="ARBA" id="ARBA00022448"/>
    </source>
</evidence>
<dbReference type="InterPro" id="IPR011538">
    <property type="entry name" value="Nuo51_FMN-bd"/>
</dbReference>
<evidence type="ECO:0000256" key="5">
    <source>
        <dbReference type="ARBA" id="ARBA00022982"/>
    </source>
</evidence>
<protein>
    <recommendedName>
        <fullName evidence="11">RnfC Barrel sandwich hybrid domain-containing protein</fullName>
    </recommendedName>
</protein>
<keyword evidence="5" id="KW-0249">Electron transport</keyword>
<keyword evidence="4" id="KW-0677">Repeat</keyword>
<dbReference type="InterPro" id="IPR026902">
    <property type="entry name" value="RnfC_N"/>
</dbReference>